<feature type="repeat" description="PPR" evidence="3">
    <location>
        <begin position="319"/>
        <end position="353"/>
    </location>
</feature>
<dbReference type="PROSITE" id="PS51375">
    <property type="entry name" value="PPR"/>
    <property type="match status" value="5"/>
</dbReference>
<proteinExistence type="inferred from homology"/>
<comment type="similarity">
    <text evidence="1">Belongs to the PPR family. P subfamily.</text>
</comment>
<sequence length="576" mass="65070">MAFSPQRLMGFAKNSRYSFFSIFSLSSFSQFSTIEASTNFEQQQQKEDGNLSLIHPSSNNGNLDESKVLAELSNLLPVHRTTTIPNNLYIPNPVETLIENQTLIRVSPDGFLSLEDKLRGVFLQKLKSKVLIENALTAALGDVQLSVDVVSRVLDKGDLGGDAMVLFFNWAIKHDSVGRDLGVYHVILKALGRRKLFDFMMDKFREMYVEGINMNCGTVEIVMDSFIRSRFVARAVELFRKLDEFGMKCGTEEFNVLLKCLCKRAHVGTANSLLNSMRGKLVFDCVTYNVVIGGWAKLGKVSEMEKCLEGMVEDGFCPDCETYSCLIEGLGKAGLVDDAVKIFKSMEGQGCRPNIGVYNSVIANYVFVGNFDECMKYCEEMSRNDCPPDIDTYAKIIWGLIKARKVADALEMFHEMLRQGVTPTTGMVTSFIEPLCNYGPPHAAMIIYKSARKQGCRISLNAYKLLLMRLSRFGKCGMLLKLFDEMQESGYSADIDVYEYVVNGLCNNGQLEAAVCVMEEALRKGFCPSRLMYSKLNKKLMAFNKVDRAYKLFLKVKQARVNENARRYWRRNGWHF</sequence>
<feature type="repeat" description="PPR" evidence="3">
    <location>
        <begin position="494"/>
        <end position="528"/>
    </location>
</feature>
<evidence type="ECO:0000256" key="3">
    <source>
        <dbReference type="PROSITE-ProRule" id="PRU00708"/>
    </source>
</evidence>
<dbReference type="OrthoDB" id="185373at2759"/>
<dbReference type="KEGG" id="cqi:110736851"/>
<feature type="repeat" description="PPR" evidence="3">
    <location>
        <begin position="284"/>
        <end position="318"/>
    </location>
</feature>
<dbReference type="RefSeq" id="XP_021772868.1">
    <property type="nucleotide sequence ID" value="XM_021917176.1"/>
</dbReference>
<dbReference type="Pfam" id="PF01535">
    <property type="entry name" value="PPR"/>
    <property type="match status" value="2"/>
</dbReference>
<reference evidence="4" key="2">
    <citation type="submission" date="2021-03" db="UniProtKB">
        <authorList>
            <consortium name="EnsemblPlants"/>
        </authorList>
    </citation>
    <scope>IDENTIFICATION</scope>
</reference>
<dbReference type="PANTHER" id="PTHR47447:SF28">
    <property type="entry name" value="PENTACOTRIPEPTIDE-REPEAT REGION OF PRORP DOMAIN-CONTAINING PROTEIN"/>
    <property type="match status" value="1"/>
</dbReference>
<dbReference type="Pfam" id="PF13041">
    <property type="entry name" value="PPR_2"/>
    <property type="match status" value="1"/>
</dbReference>
<protein>
    <recommendedName>
        <fullName evidence="6">Pentatricopeptide repeat-containing protein</fullName>
    </recommendedName>
</protein>
<dbReference type="Pfam" id="PF12854">
    <property type="entry name" value="PPR_1"/>
    <property type="match status" value="1"/>
</dbReference>
<dbReference type="NCBIfam" id="TIGR00756">
    <property type="entry name" value="PPR"/>
    <property type="match status" value="5"/>
</dbReference>
<accession>A0A803KP05</accession>
<dbReference type="PANTHER" id="PTHR47447">
    <property type="entry name" value="OS03G0856100 PROTEIN"/>
    <property type="match status" value="1"/>
</dbReference>
<keyword evidence="5" id="KW-1185">Reference proteome</keyword>
<dbReference type="RefSeq" id="XP_021772869.1">
    <property type="nucleotide sequence ID" value="XM_021917177.1"/>
</dbReference>
<evidence type="ECO:0000256" key="2">
    <source>
        <dbReference type="ARBA" id="ARBA00022737"/>
    </source>
</evidence>
<evidence type="ECO:0000313" key="4">
    <source>
        <dbReference type="EnsemblPlants" id="AUR62000761-RA:cds"/>
    </source>
</evidence>
<evidence type="ECO:0000256" key="1">
    <source>
        <dbReference type="ARBA" id="ARBA00007626"/>
    </source>
</evidence>
<evidence type="ECO:0000313" key="5">
    <source>
        <dbReference type="Proteomes" id="UP000596660"/>
    </source>
</evidence>
<dbReference type="Gramene" id="AUR62000761-RA">
    <property type="protein sequence ID" value="AUR62000761-RA:cds"/>
    <property type="gene ID" value="AUR62000761"/>
</dbReference>
<gene>
    <name evidence="4" type="primary">LOC110736851</name>
</gene>
<dbReference type="InterPro" id="IPR002885">
    <property type="entry name" value="PPR_rpt"/>
</dbReference>
<name>A0A803KP05_CHEQI</name>
<organism evidence="4 5">
    <name type="scientific">Chenopodium quinoa</name>
    <name type="common">Quinoa</name>
    <dbReference type="NCBI Taxonomy" id="63459"/>
    <lineage>
        <taxon>Eukaryota</taxon>
        <taxon>Viridiplantae</taxon>
        <taxon>Streptophyta</taxon>
        <taxon>Embryophyta</taxon>
        <taxon>Tracheophyta</taxon>
        <taxon>Spermatophyta</taxon>
        <taxon>Magnoliopsida</taxon>
        <taxon>eudicotyledons</taxon>
        <taxon>Gunneridae</taxon>
        <taxon>Pentapetalae</taxon>
        <taxon>Caryophyllales</taxon>
        <taxon>Chenopodiaceae</taxon>
        <taxon>Chenopodioideae</taxon>
        <taxon>Atripliceae</taxon>
        <taxon>Chenopodium</taxon>
    </lineage>
</organism>
<feature type="repeat" description="PPR" evidence="3">
    <location>
        <begin position="354"/>
        <end position="388"/>
    </location>
</feature>
<evidence type="ECO:0008006" key="6">
    <source>
        <dbReference type="Google" id="ProtNLM"/>
    </source>
</evidence>
<dbReference type="Proteomes" id="UP000596660">
    <property type="component" value="Unplaced"/>
</dbReference>
<dbReference type="GeneID" id="110736851"/>
<feature type="repeat" description="PPR" evidence="3">
    <location>
        <begin position="389"/>
        <end position="423"/>
    </location>
</feature>
<dbReference type="InterPro" id="IPR011990">
    <property type="entry name" value="TPR-like_helical_dom_sf"/>
</dbReference>
<dbReference type="Gene3D" id="1.25.40.10">
    <property type="entry name" value="Tetratricopeptide repeat domain"/>
    <property type="match status" value="3"/>
</dbReference>
<keyword evidence="2" id="KW-0677">Repeat</keyword>
<dbReference type="AlphaFoldDB" id="A0A803KP05"/>
<reference evidence="4" key="1">
    <citation type="journal article" date="2017" name="Nature">
        <title>The genome of Chenopodium quinoa.</title>
        <authorList>
            <person name="Jarvis D.E."/>
            <person name="Ho Y.S."/>
            <person name="Lightfoot D.J."/>
            <person name="Schmoeckel S.M."/>
            <person name="Li B."/>
            <person name="Borm T.J.A."/>
            <person name="Ohyanagi H."/>
            <person name="Mineta K."/>
            <person name="Michell C.T."/>
            <person name="Saber N."/>
            <person name="Kharbatia N.M."/>
            <person name="Rupper R.R."/>
            <person name="Sharp A.R."/>
            <person name="Dally N."/>
            <person name="Boughton B.A."/>
            <person name="Woo Y.H."/>
            <person name="Gao G."/>
            <person name="Schijlen E.G.W.M."/>
            <person name="Guo X."/>
            <person name="Momin A.A."/>
            <person name="Negrao S."/>
            <person name="Al-Babili S."/>
            <person name="Gehring C."/>
            <person name="Roessner U."/>
            <person name="Jung C."/>
            <person name="Murphy K."/>
            <person name="Arold S.T."/>
            <person name="Gojobori T."/>
            <person name="van der Linden C.G."/>
            <person name="van Loo E.N."/>
            <person name="Jellen E.N."/>
            <person name="Maughan P.J."/>
            <person name="Tester M."/>
        </authorList>
    </citation>
    <scope>NUCLEOTIDE SEQUENCE [LARGE SCALE GENOMIC DNA]</scope>
    <source>
        <strain evidence="4">cv. PI 614886</strain>
    </source>
</reference>
<dbReference type="EnsemblPlants" id="AUR62000761-RA">
    <property type="protein sequence ID" value="AUR62000761-RA:cds"/>
    <property type="gene ID" value="AUR62000761"/>
</dbReference>
<dbReference type="OMA" id="MLSDNCE"/>